<accession>A0A2K8YX40</accession>
<organism evidence="1 2">
    <name type="scientific">Spirosoma pollinicola</name>
    <dbReference type="NCBI Taxonomy" id="2057025"/>
    <lineage>
        <taxon>Bacteria</taxon>
        <taxon>Pseudomonadati</taxon>
        <taxon>Bacteroidota</taxon>
        <taxon>Cytophagia</taxon>
        <taxon>Cytophagales</taxon>
        <taxon>Cytophagaceae</taxon>
        <taxon>Spirosoma</taxon>
    </lineage>
</organism>
<dbReference type="KEGG" id="spir:CWM47_09925"/>
<dbReference type="EMBL" id="CP025096">
    <property type="protein sequence ID" value="AUD02108.1"/>
    <property type="molecule type" value="Genomic_DNA"/>
</dbReference>
<sequence>MKCKCILWIGLVASVMTSCGKNETQLQPQVGGRNQHDQLIDQQFTGTWKLSSIKTSEPIDANLDGVASTDLMIEIPDHAYVIAQLKVNWLTQKRVFSDGYIRTYPATQANGNTAQYVVNGRTLFFDVNENRTQISLTDESQTKAYPLTYTNADEFRIDGVERTYNTKSGWKTIPTISTYQRVKQ</sequence>
<evidence type="ECO:0000313" key="1">
    <source>
        <dbReference type="EMBL" id="AUD02108.1"/>
    </source>
</evidence>
<dbReference type="RefSeq" id="WP_100987827.1">
    <property type="nucleotide sequence ID" value="NZ_CP025096.1"/>
</dbReference>
<dbReference type="AlphaFoldDB" id="A0A2K8YX40"/>
<dbReference type="OrthoDB" id="1437849at2"/>
<reference evidence="1 2" key="1">
    <citation type="submission" date="2017-11" db="EMBL/GenBank/DDBJ databases">
        <title>Taxonomic description and genome sequences of Spirosoma HA7 sp. nov., isolated from pollen microhabitat of Corylus avellana.</title>
        <authorList>
            <person name="Ambika Manirajan B."/>
            <person name="Suarez C."/>
            <person name="Ratering S."/>
            <person name="Geissler-Plaum R."/>
            <person name="Cardinale M."/>
            <person name="Sylvia S."/>
        </authorList>
    </citation>
    <scope>NUCLEOTIDE SEQUENCE [LARGE SCALE GENOMIC DNA]</scope>
    <source>
        <strain evidence="1 2">HA7</strain>
    </source>
</reference>
<name>A0A2K8YX40_9BACT</name>
<gene>
    <name evidence="1" type="ORF">CWM47_09925</name>
</gene>
<evidence type="ECO:0008006" key="3">
    <source>
        <dbReference type="Google" id="ProtNLM"/>
    </source>
</evidence>
<proteinExistence type="predicted"/>
<dbReference type="Proteomes" id="UP000232883">
    <property type="component" value="Chromosome"/>
</dbReference>
<dbReference type="PROSITE" id="PS51257">
    <property type="entry name" value="PROKAR_LIPOPROTEIN"/>
    <property type="match status" value="1"/>
</dbReference>
<keyword evidence="2" id="KW-1185">Reference proteome</keyword>
<evidence type="ECO:0000313" key="2">
    <source>
        <dbReference type="Proteomes" id="UP000232883"/>
    </source>
</evidence>
<protein>
    <recommendedName>
        <fullName evidence="3">Lipocalin-like domain-containing protein</fullName>
    </recommendedName>
</protein>